<dbReference type="AlphaFoldDB" id="G0RZU0"/>
<protein>
    <submittedName>
        <fullName evidence="1">Uncharacterized protein</fullName>
    </submittedName>
</protein>
<dbReference type="HOGENOM" id="CLU_2003657_0_0_1"/>
<name>G0RZU0_CHATD</name>
<proteinExistence type="predicted"/>
<dbReference type="KEGG" id="cthr:CTHT_0004170"/>
<evidence type="ECO:0000313" key="1">
    <source>
        <dbReference type="EMBL" id="EGS23718.1"/>
    </source>
</evidence>
<accession>G0RZU0</accession>
<dbReference type="GeneID" id="18254455"/>
<organism evidence="2">
    <name type="scientific">Chaetomium thermophilum (strain DSM 1495 / CBS 144.50 / IMI 039719)</name>
    <name type="common">Thermochaetoides thermophila</name>
    <dbReference type="NCBI Taxonomy" id="759272"/>
    <lineage>
        <taxon>Eukaryota</taxon>
        <taxon>Fungi</taxon>
        <taxon>Dikarya</taxon>
        <taxon>Ascomycota</taxon>
        <taxon>Pezizomycotina</taxon>
        <taxon>Sordariomycetes</taxon>
        <taxon>Sordariomycetidae</taxon>
        <taxon>Sordariales</taxon>
        <taxon>Chaetomiaceae</taxon>
        <taxon>Thermochaetoides</taxon>
    </lineage>
</organism>
<dbReference type="Proteomes" id="UP000008066">
    <property type="component" value="Unassembled WGS sequence"/>
</dbReference>
<reference evidence="1 2" key="1">
    <citation type="journal article" date="2011" name="Cell">
        <title>Insight into structure and assembly of the nuclear pore complex by utilizing the genome of a eukaryotic thermophile.</title>
        <authorList>
            <person name="Amlacher S."/>
            <person name="Sarges P."/>
            <person name="Flemming D."/>
            <person name="van Noort V."/>
            <person name="Kunze R."/>
            <person name="Devos D.P."/>
            <person name="Arumugam M."/>
            <person name="Bork P."/>
            <person name="Hurt E."/>
        </authorList>
    </citation>
    <scope>NUCLEOTIDE SEQUENCE [LARGE SCALE GENOMIC DNA]</scope>
    <source>
        <strain evidence="2">DSM 1495 / CBS 144.50 / IMI 039719</strain>
    </source>
</reference>
<sequence length="124" mass="13375">MAAAAPAKANFCSSKFNDFNNSTISPALLQTLIQTEPANTRSQDPDSLASVERPKPAAVAVESSLAHSTMPITRDQQYNRPVVYHFLANPQPSPVLLLILPSPHQLIATSVTGPFAFLLHAVER</sequence>
<keyword evidence="2" id="KW-1185">Reference proteome</keyword>
<dbReference type="RefSeq" id="XP_006690960.1">
    <property type="nucleotide sequence ID" value="XM_006690897.1"/>
</dbReference>
<dbReference type="EMBL" id="GL988032">
    <property type="protein sequence ID" value="EGS23718.1"/>
    <property type="molecule type" value="Genomic_DNA"/>
</dbReference>
<evidence type="ECO:0000313" key="2">
    <source>
        <dbReference type="Proteomes" id="UP000008066"/>
    </source>
</evidence>
<gene>
    <name evidence="1" type="ORF">CTHT_0004170</name>
</gene>